<dbReference type="PANTHER" id="PTHR43622">
    <property type="entry name" value="3-DEHYDROQUINATE SYNTHASE"/>
    <property type="match status" value="1"/>
</dbReference>
<dbReference type="Gene3D" id="1.20.1090.10">
    <property type="entry name" value="Dehydroquinate synthase-like - alpha domain"/>
    <property type="match status" value="1"/>
</dbReference>
<organism evidence="5">
    <name type="scientific">bioreactor metagenome</name>
    <dbReference type="NCBI Taxonomy" id="1076179"/>
    <lineage>
        <taxon>unclassified sequences</taxon>
        <taxon>metagenomes</taxon>
        <taxon>ecological metagenomes</taxon>
    </lineage>
</organism>
<reference evidence="5" key="1">
    <citation type="submission" date="2019-08" db="EMBL/GenBank/DDBJ databases">
        <authorList>
            <person name="Kucharzyk K."/>
            <person name="Murdoch R.W."/>
            <person name="Higgins S."/>
            <person name="Loffler F."/>
        </authorList>
    </citation>
    <scope>NUCLEOTIDE SEQUENCE</scope>
</reference>
<dbReference type="InterPro" id="IPR056179">
    <property type="entry name" value="DHQS_C"/>
</dbReference>
<keyword evidence="3" id="KW-0520">NAD</keyword>
<keyword evidence="2" id="KW-0479">Metal-binding</keyword>
<dbReference type="EC" id="4.2.3.155" evidence="5"/>
<evidence type="ECO:0000313" key="5">
    <source>
        <dbReference type="EMBL" id="MPM57419.1"/>
    </source>
</evidence>
<dbReference type="EMBL" id="VSSQ01016258">
    <property type="protein sequence ID" value="MPM57419.1"/>
    <property type="molecule type" value="Genomic_DNA"/>
</dbReference>
<dbReference type="GO" id="GO:0003856">
    <property type="term" value="F:3-dehydroquinate synthase activity"/>
    <property type="evidence" value="ECO:0007669"/>
    <property type="project" value="TreeGrafter"/>
</dbReference>
<evidence type="ECO:0000256" key="3">
    <source>
        <dbReference type="ARBA" id="ARBA00023027"/>
    </source>
</evidence>
<evidence type="ECO:0000259" key="4">
    <source>
        <dbReference type="Pfam" id="PF24621"/>
    </source>
</evidence>
<dbReference type="PANTHER" id="PTHR43622:SF1">
    <property type="entry name" value="3-DEHYDROQUINATE SYNTHASE"/>
    <property type="match status" value="1"/>
</dbReference>
<feature type="domain" description="3-dehydroquinate synthase C-terminal" evidence="4">
    <location>
        <begin position="1"/>
        <end position="99"/>
    </location>
</feature>
<dbReference type="AlphaFoldDB" id="A0A645AWD6"/>
<accession>A0A645AWD6</accession>
<dbReference type="Pfam" id="PF24621">
    <property type="entry name" value="DHQS_C"/>
    <property type="match status" value="1"/>
</dbReference>
<proteinExistence type="predicted"/>
<gene>
    <name evidence="5" type="ORF">SDC9_104241</name>
</gene>
<dbReference type="GO" id="GO:0046872">
    <property type="term" value="F:metal ion binding"/>
    <property type="evidence" value="ECO:0007669"/>
    <property type="project" value="UniProtKB-KW"/>
</dbReference>
<evidence type="ECO:0000256" key="2">
    <source>
        <dbReference type="ARBA" id="ARBA00022723"/>
    </source>
</evidence>
<sequence>MKAEVVNKDEHDTGLRETLNYGHTIGHSVEGLKEFELIHGECVAIGMAAVMGISLRRGWINAETVEEFNKLLEFFDLPVSVEGLKCYDVYNQLFHDKKVSGNKLKFVIADKIGSTVRTSDVSKEEVMEAINSILKD</sequence>
<dbReference type="InterPro" id="IPR050071">
    <property type="entry name" value="Dehydroquinate_synthase"/>
</dbReference>
<name>A0A645AWD6_9ZZZZ</name>
<comment type="caution">
    <text evidence="5">The sequence shown here is derived from an EMBL/GenBank/DDBJ whole genome shotgun (WGS) entry which is preliminary data.</text>
</comment>
<keyword evidence="5" id="KW-0456">Lyase</keyword>
<dbReference type="SUPFAM" id="SSF56796">
    <property type="entry name" value="Dehydroquinate synthase-like"/>
    <property type="match status" value="1"/>
</dbReference>
<evidence type="ECO:0000256" key="1">
    <source>
        <dbReference type="ARBA" id="ARBA00001941"/>
    </source>
</evidence>
<protein>
    <submittedName>
        <fullName evidence="5">2-epi-valiolone synthase</fullName>
        <ecNumber evidence="5">4.2.3.155</ecNumber>
    </submittedName>
</protein>
<comment type="cofactor">
    <cofactor evidence="1">
        <name>Co(2+)</name>
        <dbReference type="ChEBI" id="CHEBI:48828"/>
    </cofactor>
</comment>